<protein>
    <submittedName>
        <fullName evidence="1">Uncharacterized protein</fullName>
    </submittedName>
</protein>
<evidence type="ECO:0000313" key="2">
    <source>
        <dbReference type="Proteomes" id="UP000708208"/>
    </source>
</evidence>
<proteinExistence type="predicted"/>
<organism evidence="1 2">
    <name type="scientific">Allacma fusca</name>
    <dbReference type="NCBI Taxonomy" id="39272"/>
    <lineage>
        <taxon>Eukaryota</taxon>
        <taxon>Metazoa</taxon>
        <taxon>Ecdysozoa</taxon>
        <taxon>Arthropoda</taxon>
        <taxon>Hexapoda</taxon>
        <taxon>Collembola</taxon>
        <taxon>Symphypleona</taxon>
        <taxon>Sminthuridae</taxon>
        <taxon>Allacma</taxon>
    </lineage>
</organism>
<keyword evidence="2" id="KW-1185">Reference proteome</keyword>
<comment type="caution">
    <text evidence="1">The sequence shown here is derived from an EMBL/GenBank/DDBJ whole genome shotgun (WGS) entry which is preliminary data.</text>
</comment>
<dbReference type="Proteomes" id="UP000708208">
    <property type="component" value="Unassembled WGS sequence"/>
</dbReference>
<sequence>RASSSCRITLTNYSTSTLMNPTYYVPTESERKIRLPSLIDGDKSEAICFEGSGEFCRFLCSFEIGTTLLPNFSVNKSLYSVLGQNDLPADWVMSTSRETPIEVFSNQGNYFARVIEVANYLIVPIKLRGCRSCESSRTLAEVPPLGMEIFFATGKWSIEAAIVYEIESTDLALVVAVKAGRNENKFAAVFIPVARITLDDNLDKLLDQNQWNYLLRHKFASAKDGEQMIQTRNIKVNISMTMAEGQKSDIKIRMYTV</sequence>
<accession>A0A8J2JDB0</accession>
<feature type="non-terminal residue" evidence="1">
    <location>
        <position position="1"/>
    </location>
</feature>
<dbReference type="EMBL" id="CAJVCH010008626">
    <property type="protein sequence ID" value="CAG7664121.1"/>
    <property type="molecule type" value="Genomic_DNA"/>
</dbReference>
<dbReference type="AlphaFoldDB" id="A0A8J2JDB0"/>
<reference evidence="1" key="1">
    <citation type="submission" date="2021-06" db="EMBL/GenBank/DDBJ databases">
        <authorList>
            <person name="Hodson N. C."/>
            <person name="Mongue J. A."/>
            <person name="Jaron S. K."/>
        </authorList>
    </citation>
    <scope>NUCLEOTIDE SEQUENCE</scope>
</reference>
<name>A0A8J2JDB0_9HEXA</name>
<gene>
    <name evidence="1" type="ORF">AFUS01_LOCUS1545</name>
</gene>
<evidence type="ECO:0000313" key="1">
    <source>
        <dbReference type="EMBL" id="CAG7664121.1"/>
    </source>
</evidence>